<dbReference type="PANTHER" id="PTHR43774:SF1">
    <property type="entry name" value="PEPTIDE METHIONINE SULFOXIDE REDUCTASE MSRA 2"/>
    <property type="match status" value="1"/>
</dbReference>
<evidence type="ECO:0000259" key="6">
    <source>
        <dbReference type="Pfam" id="PF01625"/>
    </source>
</evidence>
<reference evidence="8" key="1">
    <citation type="journal article" date="2018" name="BMC Genomics">
        <title>The complete and fully assembled genome sequence of Aeromonas salmonicida subsp. pectinolytica and its comparative analysis with other Aeromonas species: investigation of the mobilome in environmental and pathogenic strains.</title>
        <authorList>
            <person name="Pfeiffer F."/>
            <person name="Zamora-Lagos M.A."/>
            <person name="Blettinger M."/>
            <person name="Yeroslaviz A."/>
            <person name="Dahl A."/>
            <person name="Gruber S."/>
            <person name="Habermann B.H."/>
        </authorList>
    </citation>
    <scope>NUCLEOTIDE SEQUENCE [LARGE SCALE GENOMIC DNA]</scope>
    <source>
        <strain evidence="8">34mel</strain>
    </source>
</reference>
<dbReference type="OrthoDB" id="4174719at2"/>
<proteinExistence type="predicted"/>
<dbReference type="InterPro" id="IPR002569">
    <property type="entry name" value="Met_Sox_Rdtase_MsrA_dom"/>
</dbReference>
<name>A0A2D1QET0_AERSA</name>
<feature type="signal peptide" evidence="5">
    <location>
        <begin position="1"/>
        <end position="22"/>
    </location>
</feature>
<comment type="catalytic activity">
    <reaction evidence="4">
        <text>[thioredoxin]-disulfide + L-methionine + H2O = L-methionine (S)-S-oxide + [thioredoxin]-dithiol</text>
        <dbReference type="Rhea" id="RHEA:19993"/>
        <dbReference type="Rhea" id="RHEA-COMP:10698"/>
        <dbReference type="Rhea" id="RHEA-COMP:10700"/>
        <dbReference type="ChEBI" id="CHEBI:15377"/>
        <dbReference type="ChEBI" id="CHEBI:29950"/>
        <dbReference type="ChEBI" id="CHEBI:50058"/>
        <dbReference type="ChEBI" id="CHEBI:57844"/>
        <dbReference type="ChEBI" id="CHEBI:58772"/>
        <dbReference type="EC" id="1.8.4.11"/>
    </reaction>
</comment>
<protein>
    <recommendedName>
        <fullName evidence="1">peptide-methionine (S)-S-oxide reductase</fullName>
        <ecNumber evidence="1">1.8.4.11</ecNumber>
    </recommendedName>
</protein>
<evidence type="ECO:0000256" key="3">
    <source>
        <dbReference type="ARBA" id="ARBA00047806"/>
    </source>
</evidence>
<evidence type="ECO:0000313" key="8">
    <source>
        <dbReference type="Proteomes" id="UP000222916"/>
    </source>
</evidence>
<dbReference type="AlphaFoldDB" id="A0A2D1QET0"/>
<dbReference type="EMBL" id="CP022426">
    <property type="protein sequence ID" value="ATP08910.1"/>
    <property type="molecule type" value="Genomic_DNA"/>
</dbReference>
<evidence type="ECO:0000256" key="1">
    <source>
        <dbReference type="ARBA" id="ARBA00012502"/>
    </source>
</evidence>
<accession>A0A2D1QET0</accession>
<dbReference type="Pfam" id="PF01625">
    <property type="entry name" value="PMSR"/>
    <property type="match status" value="1"/>
</dbReference>
<dbReference type="GO" id="GO:0008113">
    <property type="term" value="F:peptide-methionine (S)-S-oxide reductase activity"/>
    <property type="evidence" value="ECO:0007669"/>
    <property type="project" value="UniProtKB-EC"/>
</dbReference>
<feature type="chain" id="PRO_5014377111" description="peptide-methionine (S)-S-oxide reductase" evidence="5">
    <location>
        <begin position="23"/>
        <end position="186"/>
    </location>
</feature>
<dbReference type="SUPFAM" id="SSF55068">
    <property type="entry name" value="Peptide methionine sulfoxide reductase"/>
    <property type="match status" value="1"/>
</dbReference>
<gene>
    <name evidence="7" type="ORF">Asalp_17050</name>
</gene>
<dbReference type="Proteomes" id="UP000222916">
    <property type="component" value="Chromosome"/>
</dbReference>
<keyword evidence="5" id="KW-0732">Signal</keyword>
<keyword evidence="2" id="KW-0560">Oxidoreductase</keyword>
<dbReference type="Gene3D" id="3.30.1060.10">
    <property type="entry name" value="Peptide methionine sulphoxide reductase MsrA"/>
    <property type="match status" value="1"/>
</dbReference>
<feature type="domain" description="Peptide methionine sulphoxide reductase MsrA" evidence="6">
    <location>
        <begin position="24"/>
        <end position="156"/>
    </location>
</feature>
<dbReference type="PANTHER" id="PTHR43774">
    <property type="entry name" value="PEPTIDE METHIONINE SULFOXIDE REDUCTASE"/>
    <property type="match status" value="1"/>
</dbReference>
<evidence type="ECO:0000256" key="4">
    <source>
        <dbReference type="ARBA" id="ARBA00048782"/>
    </source>
</evidence>
<dbReference type="EC" id="1.8.4.11" evidence="1"/>
<comment type="catalytic activity">
    <reaction evidence="3">
        <text>L-methionyl-[protein] + [thioredoxin]-disulfide + H2O = L-methionyl-(S)-S-oxide-[protein] + [thioredoxin]-dithiol</text>
        <dbReference type="Rhea" id="RHEA:14217"/>
        <dbReference type="Rhea" id="RHEA-COMP:10698"/>
        <dbReference type="Rhea" id="RHEA-COMP:10700"/>
        <dbReference type="Rhea" id="RHEA-COMP:12313"/>
        <dbReference type="Rhea" id="RHEA-COMP:12315"/>
        <dbReference type="ChEBI" id="CHEBI:15377"/>
        <dbReference type="ChEBI" id="CHEBI:16044"/>
        <dbReference type="ChEBI" id="CHEBI:29950"/>
        <dbReference type="ChEBI" id="CHEBI:44120"/>
        <dbReference type="ChEBI" id="CHEBI:50058"/>
        <dbReference type="EC" id="1.8.4.11"/>
    </reaction>
</comment>
<evidence type="ECO:0000256" key="5">
    <source>
        <dbReference type="SAM" id="SignalP"/>
    </source>
</evidence>
<organism evidence="7 8">
    <name type="scientific">Aeromonas salmonicida subsp. pectinolytica 34mel</name>
    <dbReference type="NCBI Taxonomy" id="1324960"/>
    <lineage>
        <taxon>Bacteria</taxon>
        <taxon>Pseudomonadati</taxon>
        <taxon>Pseudomonadota</taxon>
        <taxon>Gammaproteobacteria</taxon>
        <taxon>Aeromonadales</taxon>
        <taxon>Aeromonadaceae</taxon>
        <taxon>Aeromonas</taxon>
    </lineage>
</organism>
<evidence type="ECO:0000313" key="7">
    <source>
        <dbReference type="EMBL" id="ATP08910.1"/>
    </source>
</evidence>
<dbReference type="InterPro" id="IPR036509">
    <property type="entry name" value="Met_Sox_Rdtase_MsrA_sf"/>
</dbReference>
<evidence type="ECO:0000256" key="2">
    <source>
        <dbReference type="ARBA" id="ARBA00023002"/>
    </source>
</evidence>
<sequence length="186" mass="21123">MTDNVSKFISILLLFQSTPLWADTAVMAAGDMWRAEIIYEAVPGVTRVEPGYVTPELKGNPDAEKRGLRRQAVRIEYDPALVGYGDLLNIFWQLVDGNDGGGQYCNRGQAFAPALLPRDDFQWRLADISLTRWQALHGRASRVSLWPDSRFTPAPEMDNWAQRHPWRFGFYARRCGGWPLVLSPEL</sequence>
<dbReference type="RefSeq" id="WP_034523276.1">
    <property type="nucleotide sequence ID" value="NZ_ARYZ02000001.1"/>
</dbReference>